<dbReference type="SUPFAM" id="SSF53335">
    <property type="entry name" value="S-adenosyl-L-methionine-dependent methyltransferases"/>
    <property type="match status" value="1"/>
</dbReference>
<dbReference type="RefSeq" id="WP_207395550.1">
    <property type="nucleotide sequence ID" value="NZ_JABRWO010000003.1"/>
</dbReference>
<dbReference type="EC" id="2.1.1.-" evidence="3"/>
<keyword evidence="2 5" id="KW-0808">Transferase</keyword>
<accession>A0A7V9A6A7</accession>
<evidence type="ECO:0000256" key="3">
    <source>
        <dbReference type="RuleBase" id="RU362026"/>
    </source>
</evidence>
<dbReference type="EMBL" id="JABRWO010000003">
    <property type="protein sequence ID" value="MBA2114062.1"/>
    <property type="molecule type" value="Genomic_DNA"/>
</dbReference>
<evidence type="ECO:0000256" key="1">
    <source>
        <dbReference type="ARBA" id="ARBA00022603"/>
    </source>
</evidence>
<dbReference type="InterPro" id="IPR001091">
    <property type="entry name" value="RM_Methyltransferase"/>
</dbReference>
<keyword evidence="1 5" id="KW-0489">Methyltransferase</keyword>
<dbReference type="Pfam" id="PF01555">
    <property type="entry name" value="N6_N4_Mtase"/>
    <property type="match status" value="1"/>
</dbReference>
<name>A0A7V9A6A7_9BACT</name>
<dbReference type="InterPro" id="IPR002941">
    <property type="entry name" value="DNA_methylase_N4/N6"/>
</dbReference>
<keyword evidence="6" id="KW-1185">Reference proteome</keyword>
<dbReference type="Proteomes" id="UP000551616">
    <property type="component" value="Unassembled WGS sequence"/>
</dbReference>
<dbReference type="InterPro" id="IPR029063">
    <property type="entry name" value="SAM-dependent_MTases_sf"/>
</dbReference>
<feature type="domain" description="DNA methylase N-4/N-6" evidence="4">
    <location>
        <begin position="29"/>
        <end position="257"/>
    </location>
</feature>
<dbReference type="GO" id="GO:0003677">
    <property type="term" value="F:DNA binding"/>
    <property type="evidence" value="ECO:0007669"/>
    <property type="project" value="InterPro"/>
</dbReference>
<proteinExistence type="inferred from homology"/>
<evidence type="ECO:0000256" key="2">
    <source>
        <dbReference type="ARBA" id="ARBA00022679"/>
    </source>
</evidence>
<dbReference type="GO" id="GO:0008170">
    <property type="term" value="F:N-methyltransferase activity"/>
    <property type="evidence" value="ECO:0007669"/>
    <property type="project" value="InterPro"/>
</dbReference>
<organism evidence="5 6">
    <name type="scientific">Bremerella alba</name>
    <dbReference type="NCBI Taxonomy" id="980252"/>
    <lineage>
        <taxon>Bacteria</taxon>
        <taxon>Pseudomonadati</taxon>
        <taxon>Planctomycetota</taxon>
        <taxon>Planctomycetia</taxon>
        <taxon>Pirellulales</taxon>
        <taxon>Pirellulaceae</taxon>
        <taxon>Bremerella</taxon>
    </lineage>
</organism>
<dbReference type="Gene3D" id="3.40.50.150">
    <property type="entry name" value="Vaccinia Virus protein VP39"/>
    <property type="match status" value="1"/>
</dbReference>
<comment type="similarity">
    <text evidence="3">Belongs to the N(4)/N(6)-methyltransferase family.</text>
</comment>
<dbReference type="GO" id="GO:0032259">
    <property type="term" value="P:methylation"/>
    <property type="evidence" value="ECO:0007669"/>
    <property type="project" value="UniProtKB-KW"/>
</dbReference>
<dbReference type="CDD" id="cd02440">
    <property type="entry name" value="AdoMet_MTases"/>
    <property type="match status" value="1"/>
</dbReference>
<gene>
    <name evidence="5" type="primary">pvuIIM</name>
    <name evidence="5" type="ORF">HOV93_12180</name>
</gene>
<dbReference type="PRINTS" id="PR00508">
    <property type="entry name" value="S21N4MTFRASE"/>
</dbReference>
<evidence type="ECO:0000259" key="4">
    <source>
        <dbReference type="Pfam" id="PF01555"/>
    </source>
</evidence>
<evidence type="ECO:0000313" key="5">
    <source>
        <dbReference type="EMBL" id="MBA2114062.1"/>
    </source>
</evidence>
<sequence>MQPYPPIPIDSIVHGDAATVLSQFPDESIDLCISSPPYDTLRAYNGFSFDVAAIAKQLLRVLKPGGVVVWIIADETIQGSESGSSFSQCLTFRNAGFRIHDTMIYEKRGIRYPDTIRYYPCFEFMWVFSKGKPRTVNQIRDRQNQCAGQAFNYTNRNRDGSLRKTVKKPKGKTLGVRRNIWTYDAGGIHTAPDNLWKQHPAVMPLKLAEDHVVSWSSRGDVVVDICCGSGQVPIAALIRDRRFIGIDCSSDYVSLAQRRVTHFQRLLDQDTMDAIIQLDEHICNPLAAI</sequence>
<evidence type="ECO:0000313" key="6">
    <source>
        <dbReference type="Proteomes" id="UP000551616"/>
    </source>
</evidence>
<reference evidence="5 6" key="1">
    <citation type="submission" date="2020-05" db="EMBL/GenBank/DDBJ databases">
        <title>Bremerella alba sp. nov., a novel planctomycete isolated from the surface of the macroalga Fucus spiralis.</title>
        <authorList>
            <person name="Godinho O."/>
            <person name="Botelho R."/>
            <person name="Albuquerque L."/>
            <person name="Wiegand S."/>
            <person name="Da Costa M.S."/>
            <person name="Lobo-Da-Cunha A."/>
            <person name="Jogler C."/>
            <person name="Lage O.M."/>
        </authorList>
    </citation>
    <scope>NUCLEOTIDE SEQUENCE [LARGE SCALE GENOMIC DNA]</scope>
    <source>
        <strain evidence="5 6">FF15</strain>
    </source>
</reference>
<dbReference type="AlphaFoldDB" id="A0A7V9A6A7"/>
<protein>
    <recommendedName>
        <fullName evidence="3">Methyltransferase</fullName>
        <ecNumber evidence="3">2.1.1.-</ecNumber>
    </recommendedName>
</protein>
<comment type="caution">
    <text evidence="5">The sequence shown here is derived from an EMBL/GenBank/DDBJ whole genome shotgun (WGS) entry which is preliminary data.</text>
</comment>